<evidence type="ECO:0000313" key="6">
    <source>
        <dbReference type="EMBL" id="VDL57524.1"/>
    </source>
</evidence>
<evidence type="ECO:0000313" key="7">
    <source>
        <dbReference type="Proteomes" id="UP000274504"/>
    </source>
</evidence>
<dbReference type="Pfam" id="PF12309">
    <property type="entry name" value="KBP_C"/>
    <property type="match status" value="1"/>
</dbReference>
<dbReference type="OrthoDB" id="409897at2759"/>
<keyword evidence="5" id="KW-0206">Cytoskeleton</keyword>
<dbReference type="Proteomes" id="UP000274504">
    <property type="component" value="Unassembled WGS sequence"/>
</dbReference>
<name>A0A0R3SJU3_HYMDI</name>
<comment type="similarity">
    <text evidence="2">Belongs to the KIF-binding protein family.</text>
</comment>
<evidence type="ECO:0000256" key="4">
    <source>
        <dbReference type="ARBA" id="ARBA00022490"/>
    </source>
</evidence>
<gene>
    <name evidence="6" type="ORF">HDID_LOCUS5206</name>
</gene>
<reference evidence="6 7" key="2">
    <citation type="submission" date="2018-11" db="EMBL/GenBank/DDBJ databases">
        <authorList>
            <consortium name="Pathogen Informatics"/>
        </authorList>
    </citation>
    <scope>NUCLEOTIDE SEQUENCE [LARGE SCALE GENOMIC DNA]</scope>
</reference>
<dbReference type="EMBL" id="UYSG01002475">
    <property type="protein sequence ID" value="VDL57524.1"/>
    <property type="molecule type" value="Genomic_DNA"/>
</dbReference>
<sequence>MEQFAAGFTLHRVVASVNTAMVFTLDGIGDGFWNMNEFQLEFLTSVKELHELEIVPSTTDDSTDSYSRKYKMRELLNAIVEKGKTLLSNDDIYTQVVWGICSLKLANIFIETEDQKNGAKTRLLEVVTYFEAKNDLTNFAGVLQYAYNSLAIAAGVEYEASNQPVLEWLNKARNLYHEYRQISNGTEGPHCWESISNFSSAAERDCLIRFAIFETGYITTLFLLAQVYSNLKEKQKSAEFCQETLLRQLKLAPTMNDLQKCLIVVESGRTGSDKLVESLPSFDPIEWAVNASTLSEYYSEIGANLPISEVDCAKSDQSGTKSWADVARLAAQYSLKLLKQGSEEITASESGVNSNEGLRSVCYGDLFNHDTTTALQEAYGESVDELDIDTVISALTSPPKTYLEAARLFRWTCKCISEALLYYKLDEHCSDAVELCCMQKRRVGLLENLLHELNPQFYMTSCRILMSECAEALTTLRDLNEQKLERATQKKNGETLQDLSKQAKKVNSLTRRAIDVYTRLLDSFLAPATQKPVEFYEETWLQSVLRAYFYSARLHSKIITPGPTRKSLTNLLKARENYEKMVEIADKHAANGYKYDVPEVEIAREMIILMTAKIARIPLPE</sequence>
<evidence type="ECO:0000256" key="5">
    <source>
        <dbReference type="ARBA" id="ARBA00023212"/>
    </source>
</evidence>
<organism evidence="8">
    <name type="scientific">Hymenolepis diminuta</name>
    <name type="common">Rat tapeworm</name>
    <dbReference type="NCBI Taxonomy" id="6216"/>
    <lineage>
        <taxon>Eukaryota</taxon>
        <taxon>Metazoa</taxon>
        <taxon>Spiralia</taxon>
        <taxon>Lophotrochozoa</taxon>
        <taxon>Platyhelminthes</taxon>
        <taxon>Cestoda</taxon>
        <taxon>Eucestoda</taxon>
        <taxon>Cyclophyllidea</taxon>
        <taxon>Hymenolepididae</taxon>
        <taxon>Hymenolepis</taxon>
    </lineage>
</organism>
<reference evidence="8" key="1">
    <citation type="submission" date="2017-02" db="UniProtKB">
        <authorList>
            <consortium name="WormBaseParasite"/>
        </authorList>
    </citation>
    <scope>IDENTIFICATION</scope>
</reference>
<evidence type="ECO:0000256" key="3">
    <source>
        <dbReference type="ARBA" id="ARBA00016840"/>
    </source>
</evidence>
<dbReference type="PANTHER" id="PTHR46321">
    <property type="entry name" value="KIF1-BINDING PROTEIN"/>
    <property type="match status" value="1"/>
</dbReference>
<dbReference type="STRING" id="6216.A0A0R3SJU3"/>
<proteinExistence type="inferred from homology"/>
<protein>
    <recommendedName>
        <fullName evidence="3">KIF-binding protein</fullName>
    </recommendedName>
</protein>
<evidence type="ECO:0000256" key="2">
    <source>
        <dbReference type="ARBA" id="ARBA00010305"/>
    </source>
</evidence>
<dbReference type="AlphaFoldDB" id="A0A0R3SJU3"/>
<dbReference type="InterPro" id="IPR022083">
    <property type="entry name" value="KBP"/>
</dbReference>
<accession>A0A0R3SJU3</accession>
<dbReference type="PANTHER" id="PTHR46321:SF1">
    <property type="entry name" value="KIF-BINDING PROTEIN"/>
    <property type="match status" value="1"/>
</dbReference>
<dbReference type="GO" id="GO:0005856">
    <property type="term" value="C:cytoskeleton"/>
    <property type="evidence" value="ECO:0007669"/>
    <property type="project" value="UniProtKB-SubCell"/>
</dbReference>
<dbReference type="WBParaSite" id="HDID_0000520801-mRNA-1">
    <property type="protein sequence ID" value="HDID_0000520801-mRNA-1"/>
    <property type="gene ID" value="HDID_0000520801"/>
</dbReference>
<keyword evidence="4" id="KW-0963">Cytoplasm</keyword>
<evidence type="ECO:0000256" key="1">
    <source>
        <dbReference type="ARBA" id="ARBA00004245"/>
    </source>
</evidence>
<evidence type="ECO:0000313" key="8">
    <source>
        <dbReference type="WBParaSite" id="HDID_0000520801-mRNA-1"/>
    </source>
</evidence>
<comment type="subcellular location">
    <subcellularLocation>
        <location evidence="1">Cytoplasm</location>
        <location evidence="1">Cytoskeleton</location>
    </subcellularLocation>
</comment>